<dbReference type="Proteomes" id="UP000017836">
    <property type="component" value="Unassembled WGS sequence"/>
</dbReference>
<dbReference type="Gramene" id="ERN16809">
    <property type="protein sequence ID" value="ERN16809"/>
    <property type="gene ID" value="AMTR_s00057p00099250"/>
</dbReference>
<evidence type="ECO:0000313" key="1">
    <source>
        <dbReference type="EMBL" id="ERN16809.1"/>
    </source>
</evidence>
<name>U5D303_AMBTC</name>
<sequence length="194" mass="22259">MERLTLLDFVRAASVCKNSTQLWRCNVKPKRCPLQWIFATHIDTITHSKHPLWINTPTYPLPWINSTPHSNDQRFTAFDAGIFSGHPTSSSCTVILLNSFGPFIMVSTLQMDTSTHHNHNYPCMDKIKGVSFGPEGYVLGSFDIRTREWAVIHTIPMILPIHIEYKCVMEMDVILFDISKSYQIGVCNGEKRWM</sequence>
<dbReference type="AlphaFoldDB" id="U5D303"/>
<reference evidence="2" key="1">
    <citation type="journal article" date="2013" name="Science">
        <title>The Amborella genome and the evolution of flowering plants.</title>
        <authorList>
            <consortium name="Amborella Genome Project"/>
        </authorList>
    </citation>
    <scope>NUCLEOTIDE SEQUENCE [LARGE SCALE GENOMIC DNA]</scope>
</reference>
<protein>
    <submittedName>
        <fullName evidence="1">Uncharacterized protein</fullName>
    </submittedName>
</protein>
<keyword evidence="2" id="KW-1185">Reference proteome</keyword>
<proteinExistence type="predicted"/>
<dbReference type="HOGENOM" id="CLU_1404183_0_0_1"/>
<accession>U5D303</accession>
<evidence type="ECO:0000313" key="2">
    <source>
        <dbReference type="Proteomes" id="UP000017836"/>
    </source>
</evidence>
<dbReference type="EMBL" id="KI392405">
    <property type="protein sequence ID" value="ERN16809.1"/>
    <property type="molecule type" value="Genomic_DNA"/>
</dbReference>
<organism evidence="1 2">
    <name type="scientific">Amborella trichopoda</name>
    <dbReference type="NCBI Taxonomy" id="13333"/>
    <lineage>
        <taxon>Eukaryota</taxon>
        <taxon>Viridiplantae</taxon>
        <taxon>Streptophyta</taxon>
        <taxon>Embryophyta</taxon>
        <taxon>Tracheophyta</taxon>
        <taxon>Spermatophyta</taxon>
        <taxon>Magnoliopsida</taxon>
        <taxon>Amborellales</taxon>
        <taxon>Amborellaceae</taxon>
        <taxon>Amborella</taxon>
    </lineage>
</organism>
<gene>
    <name evidence="1" type="ORF">AMTR_s00057p00099250</name>
</gene>